<sequence>MGSTGVVITNAILVMLWVMPAILATYALFINAADKWPLLREDFCIQCLAFTTATPILALLWPAVFMTFCSVWLEFCALSSCFNSHEGDENAWYSSIWYGPEWTRIKTGHKRKIYMTEDIPAGYSMGVKSQIAANPRLKIQPELVRTGNGQDTGISNHDSSHLSLQVEKMNGGGMVKYAHRSCQTDQDTPPPTYQMVLDESVDRAAIPDGRTPPPVYSA</sequence>
<accession>A0A430LAQ5</accession>
<proteinExistence type="predicted"/>
<comment type="caution">
    <text evidence="2">The sequence shown here is derived from an EMBL/GenBank/DDBJ whole genome shotgun (WGS) entry which is preliminary data.</text>
</comment>
<feature type="transmembrane region" description="Helical" evidence="1">
    <location>
        <begin position="6"/>
        <end position="31"/>
    </location>
</feature>
<reference evidence="2 3" key="1">
    <citation type="submission" date="2017-06" db="EMBL/GenBank/DDBJ databases">
        <title>Comparative genomic analysis of Ambrosia Fusariam Clade fungi.</title>
        <authorList>
            <person name="Stajich J.E."/>
            <person name="Carrillo J."/>
            <person name="Kijimoto T."/>
            <person name="Eskalen A."/>
            <person name="O'Donnell K."/>
            <person name="Kasson M."/>
        </authorList>
    </citation>
    <scope>NUCLEOTIDE SEQUENCE [LARGE SCALE GENOMIC DNA]</scope>
    <source>
        <strain evidence="2 3">UCR1854</strain>
    </source>
</reference>
<name>A0A430LAQ5_9HYPO</name>
<dbReference type="AlphaFoldDB" id="A0A430LAQ5"/>
<keyword evidence="3" id="KW-1185">Reference proteome</keyword>
<organism evidence="2 3">
    <name type="scientific">Fusarium euwallaceae</name>
    <dbReference type="NCBI Taxonomy" id="1147111"/>
    <lineage>
        <taxon>Eukaryota</taxon>
        <taxon>Fungi</taxon>
        <taxon>Dikarya</taxon>
        <taxon>Ascomycota</taxon>
        <taxon>Pezizomycotina</taxon>
        <taxon>Sordariomycetes</taxon>
        <taxon>Hypocreomycetidae</taxon>
        <taxon>Hypocreales</taxon>
        <taxon>Nectriaceae</taxon>
        <taxon>Fusarium</taxon>
        <taxon>Fusarium solani species complex</taxon>
    </lineage>
</organism>
<keyword evidence="1" id="KW-0472">Membrane</keyword>
<keyword evidence="1" id="KW-1133">Transmembrane helix</keyword>
<evidence type="ECO:0000313" key="2">
    <source>
        <dbReference type="EMBL" id="RTE72828.1"/>
    </source>
</evidence>
<dbReference type="EMBL" id="MIKF01000292">
    <property type="protein sequence ID" value="RTE72828.1"/>
    <property type="molecule type" value="Genomic_DNA"/>
</dbReference>
<feature type="transmembrane region" description="Helical" evidence="1">
    <location>
        <begin position="43"/>
        <end position="73"/>
    </location>
</feature>
<protein>
    <submittedName>
        <fullName evidence="2">Uncharacterized protein</fullName>
    </submittedName>
</protein>
<dbReference type="Proteomes" id="UP000287124">
    <property type="component" value="Unassembled WGS sequence"/>
</dbReference>
<keyword evidence="1" id="KW-0812">Transmembrane</keyword>
<gene>
    <name evidence="2" type="ORF">BHE90_012750</name>
</gene>
<evidence type="ECO:0000256" key="1">
    <source>
        <dbReference type="SAM" id="Phobius"/>
    </source>
</evidence>
<evidence type="ECO:0000313" key="3">
    <source>
        <dbReference type="Proteomes" id="UP000287124"/>
    </source>
</evidence>